<feature type="transmembrane region" description="Helical" evidence="7">
    <location>
        <begin position="345"/>
        <end position="366"/>
    </location>
</feature>
<feature type="transmembrane region" description="Helical" evidence="7">
    <location>
        <begin position="373"/>
        <end position="394"/>
    </location>
</feature>
<keyword evidence="8" id="KW-0732">Signal</keyword>
<dbReference type="InterPro" id="IPR039261">
    <property type="entry name" value="FNR_nucleotide-bd"/>
</dbReference>
<dbReference type="SFLD" id="SFLDS00052">
    <property type="entry name" value="Ferric_Reductase_Domain"/>
    <property type="match status" value="1"/>
</dbReference>
<evidence type="ECO:0000256" key="6">
    <source>
        <dbReference type="ARBA" id="ARBA00023136"/>
    </source>
</evidence>
<dbReference type="GO" id="GO:0015677">
    <property type="term" value="P:copper ion import"/>
    <property type="evidence" value="ECO:0007669"/>
    <property type="project" value="TreeGrafter"/>
</dbReference>
<dbReference type="Proteomes" id="UP001321760">
    <property type="component" value="Unassembled WGS sequence"/>
</dbReference>
<feature type="chain" id="PRO_5043911460" evidence="8">
    <location>
        <begin position="19"/>
        <end position="684"/>
    </location>
</feature>
<dbReference type="InterPro" id="IPR051410">
    <property type="entry name" value="Ferric/Cupric_Reductase"/>
</dbReference>
<keyword evidence="2" id="KW-0813">Transport</keyword>
<dbReference type="PANTHER" id="PTHR32361:SF9">
    <property type="entry name" value="FERRIC REDUCTASE TRANSMEMBRANE COMPONENT 3-RELATED"/>
    <property type="match status" value="1"/>
</dbReference>
<reference evidence="10" key="1">
    <citation type="journal article" date="2023" name="Mol. Phylogenet. Evol.">
        <title>Genome-scale phylogeny and comparative genomics of the fungal order Sordariales.</title>
        <authorList>
            <person name="Hensen N."/>
            <person name="Bonometti L."/>
            <person name="Westerberg I."/>
            <person name="Brannstrom I.O."/>
            <person name="Guillou S."/>
            <person name="Cros-Aarteil S."/>
            <person name="Calhoun S."/>
            <person name="Haridas S."/>
            <person name="Kuo A."/>
            <person name="Mondo S."/>
            <person name="Pangilinan J."/>
            <person name="Riley R."/>
            <person name="LaButti K."/>
            <person name="Andreopoulos B."/>
            <person name="Lipzen A."/>
            <person name="Chen C."/>
            <person name="Yan M."/>
            <person name="Daum C."/>
            <person name="Ng V."/>
            <person name="Clum A."/>
            <person name="Steindorff A."/>
            <person name="Ohm R.A."/>
            <person name="Martin F."/>
            <person name="Silar P."/>
            <person name="Natvig D.O."/>
            <person name="Lalanne C."/>
            <person name="Gautier V."/>
            <person name="Ament-Velasquez S.L."/>
            <person name="Kruys A."/>
            <person name="Hutchinson M.I."/>
            <person name="Powell A.J."/>
            <person name="Barry K."/>
            <person name="Miller A.N."/>
            <person name="Grigoriev I.V."/>
            <person name="Debuchy R."/>
            <person name="Gladieux P."/>
            <person name="Hiltunen Thoren M."/>
            <person name="Johannesson H."/>
        </authorList>
    </citation>
    <scope>NUCLEOTIDE SEQUENCE</scope>
    <source>
        <strain evidence="10">PSN243</strain>
    </source>
</reference>
<feature type="signal peptide" evidence="8">
    <location>
        <begin position="1"/>
        <end position="18"/>
    </location>
</feature>
<dbReference type="SUPFAM" id="SSF52343">
    <property type="entry name" value="Ferredoxin reductase-like, C-terminal NADP-linked domain"/>
    <property type="match status" value="1"/>
</dbReference>
<dbReference type="GO" id="GO:0005886">
    <property type="term" value="C:plasma membrane"/>
    <property type="evidence" value="ECO:0007669"/>
    <property type="project" value="TreeGrafter"/>
</dbReference>
<name>A0AAV9FYM6_9PEZI</name>
<dbReference type="AlphaFoldDB" id="A0AAV9FYM6"/>
<dbReference type="Gene3D" id="3.40.50.80">
    <property type="entry name" value="Nucleotide-binding domain of ferredoxin-NADP reductase (FNR) module"/>
    <property type="match status" value="1"/>
</dbReference>
<dbReference type="Pfam" id="PF01794">
    <property type="entry name" value="Ferric_reduct"/>
    <property type="match status" value="1"/>
</dbReference>
<feature type="domain" description="Ferric oxidoreductase" evidence="9">
    <location>
        <begin position="278"/>
        <end position="388"/>
    </location>
</feature>
<evidence type="ECO:0000256" key="5">
    <source>
        <dbReference type="ARBA" id="ARBA00023065"/>
    </source>
</evidence>
<evidence type="ECO:0000256" key="2">
    <source>
        <dbReference type="ARBA" id="ARBA00022448"/>
    </source>
</evidence>
<comment type="subcellular location">
    <subcellularLocation>
        <location evidence="1">Membrane</location>
        <topology evidence="1">Multi-pass membrane protein</topology>
    </subcellularLocation>
</comment>
<dbReference type="PANTHER" id="PTHR32361">
    <property type="entry name" value="FERRIC/CUPRIC REDUCTASE TRANSMEMBRANE COMPONENT"/>
    <property type="match status" value="1"/>
</dbReference>
<dbReference type="EMBL" id="MU866021">
    <property type="protein sequence ID" value="KAK4442286.1"/>
    <property type="molecule type" value="Genomic_DNA"/>
</dbReference>
<dbReference type="GO" id="GO:0006826">
    <property type="term" value="P:iron ion transport"/>
    <property type="evidence" value="ECO:0007669"/>
    <property type="project" value="TreeGrafter"/>
</dbReference>
<feature type="transmembrane region" description="Helical" evidence="7">
    <location>
        <begin position="574"/>
        <end position="591"/>
    </location>
</feature>
<dbReference type="GO" id="GO:0006879">
    <property type="term" value="P:intracellular iron ion homeostasis"/>
    <property type="evidence" value="ECO:0007669"/>
    <property type="project" value="TreeGrafter"/>
</dbReference>
<reference evidence="10" key="2">
    <citation type="submission" date="2023-05" db="EMBL/GenBank/DDBJ databases">
        <authorList>
            <consortium name="Lawrence Berkeley National Laboratory"/>
            <person name="Steindorff A."/>
            <person name="Hensen N."/>
            <person name="Bonometti L."/>
            <person name="Westerberg I."/>
            <person name="Brannstrom I.O."/>
            <person name="Guillou S."/>
            <person name="Cros-Aarteil S."/>
            <person name="Calhoun S."/>
            <person name="Haridas S."/>
            <person name="Kuo A."/>
            <person name="Mondo S."/>
            <person name="Pangilinan J."/>
            <person name="Riley R."/>
            <person name="Labutti K."/>
            <person name="Andreopoulos B."/>
            <person name="Lipzen A."/>
            <person name="Chen C."/>
            <person name="Yanf M."/>
            <person name="Daum C."/>
            <person name="Ng V."/>
            <person name="Clum A."/>
            <person name="Ohm R."/>
            <person name="Martin F."/>
            <person name="Silar P."/>
            <person name="Natvig D."/>
            <person name="Lalanne C."/>
            <person name="Gautier V."/>
            <person name="Ament-Velasquez S.L."/>
            <person name="Kruys A."/>
            <person name="Hutchinson M.I."/>
            <person name="Powell A.J."/>
            <person name="Barry K."/>
            <person name="Miller A.N."/>
            <person name="Grigoriev I.V."/>
            <person name="Debuchy R."/>
            <person name="Gladieux P."/>
            <person name="Thoren M.H."/>
            <person name="Johannesson H."/>
        </authorList>
    </citation>
    <scope>NUCLEOTIDE SEQUENCE</scope>
    <source>
        <strain evidence="10">PSN243</strain>
    </source>
</reference>
<gene>
    <name evidence="10" type="ORF">QBC34DRAFT_418916</name>
</gene>
<accession>A0AAV9FYM6</accession>
<organism evidence="10 11">
    <name type="scientific">Podospora aff. communis PSN243</name>
    <dbReference type="NCBI Taxonomy" id="3040156"/>
    <lineage>
        <taxon>Eukaryota</taxon>
        <taxon>Fungi</taxon>
        <taxon>Dikarya</taxon>
        <taxon>Ascomycota</taxon>
        <taxon>Pezizomycotina</taxon>
        <taxon>Sordariomycetes</taxon>
        <taxon>Sordariomycetidae</taxon>
        <taxon>Sordariales</taxon>
        <taxon>Podosporaceae</taxon>
        <taxon>Podospora</taxon>
    </lineage>
</organism>
<feature type="transmembrane region" description="Helical" evidence="7">
    <location>
        <begin position="274"/>
        <end position="292"/>
    </location>
</feature>
<keyword evidence="5" id="KW-0406">Ion transport</keyword>
<evidence type="ECO:0000256" key="1">
    <source>
        <dbReference type="ARBA" id="ARBA00004141"/>
    </source>
</evidence>
<keyword evidence="4 7" id="KW-1133">Transmembrane helix</keyword>
<evidence type="ECO:0000256" key="4">
    <source>
        <dbReference type="ARBA" id="ARBA00022989"/>
    </source>
</evidence>
<dbReference type="GO" id="GO:0000293">
    <property type="term" value="F:ferric-chelate reductase activity"/>
    <property type="evidence" value="ECO:0007669"/>
    <property type="project" value="TreeGrafter"/>
</dbReference>
<feature type="transmembrane region" description="Helical" evidence="7">
    <location>
        <begin position="174"/>
        <end position="195"/>
    </location>
</feature>
<comment type="caution">
    <text evidence="10">The sequence shown here is derived from an EMBL/GenBank/DDBJ whole genome shotgun (WGS) entry which is preliminary data.</text>
</comment>
<evidence type="ECO:0000313" key="10">
    <source>
        <dbReference type="EMBL" id="KAK4442286.1"/>
    </source>
</evidence>
<evidence type="ECO:0000256" key="7">
    <source>
        <dbReference type="SAM" id="Phobius"/>
    </source>
</evidence>
<feature type="transmembrane region" description="Helical" evidence="7">
    <location>
        <begin position="414"/>
        <end position="431"/>
    </location>
</feature>
<keyword evidence="11" id="KW-1185">Reference proteome</keyword>
<feature type="transmembrane region" description="Helical" evidence="7">
    <location>
        <begin position="236"/>
        <end position="254"/>
    </location>
</feature>
<evidence type="ECO:0000256" key="3">
    <source>
        <dbReference type="ARBA" id="ARBA00022692"/>
    </source>
</evidence>
<feature type="transmembrane region" description="Helical" evidence="7">
    <location>
        <begin position="320"/>
        <end position="339"/>
    </location>
</feature>
<evidence type="ECO:0000256" key="8">
    <source>
        <dbReference type="SAM" id="SignalP"/>
    </source>
</evidence>
<protein>
    <submittedName>
        <fullName evidence="10">Ferric reductase</fullName>
    </submittedName>
</protein>
<keyword evidence="3 7" id="KW-0812">Transmembrane</keyword>
<keyword evidence="6 7" id="KW-0472">Membrane</keyword>
<dbReference type="SFLD" id="SFLDG01168">
    <property type="entry name" value="Ferric_reductase_subgroup_(FRE"/>
    <property type="match status" value="1"/>
</dbReference>
<dbReference type="InterPro" id="IPR013130">
    <property type="entry name" value="Fe3_Rdtase_TM_dom"/>
</dbReference>
<evidence type="ECO:0000313" key="11">
    <source>
        <dbReference type="Proteomes" id="UP001321760"/>
    </source>
</evidence>
<sequence length="684" mass="76517">MAWRRLAVLIFLSPLLSAAQEFLVGYGNWNYDPICAQACVQAFRLAPLFLNCSNPEAVKKPFDPLAPPTPPSCYAQDTAFLTSVAWCIHSKCPDESLAKIEGYWQQRVSGLETFPPKWGYSIALDRVDPKPPRYQLTANDTHLNQTSLIMEVSWLAIRNGMTGLYIEEVLESTFSIVLIVVALGLPIFLTWGRVLPFFETVSDKLKPYLIYPSILGTYHTRPLPYLLGNVPTSGQTLYIVIFVILNVILTAVGYQSLLPNAFYITKYKELLNHITIRTGAFSFVLLPIMFLFSSRNNILLYLTDWSHSTFVLLHRWMARLFLVHVVIHSIAAFQIYRFFENTDWWYWGIVGTVLTVVMVIGSGLYVRKRQYELFLISHVVLAVLIMVGSWYHLTGWYVVMGKSVAKRNTLGYELWLYFAAAVWFFDRLVRLGRVLRWGPRRAVVTEIGSTHVRVDIPGVRWGVEPARHVFVYFPTLRPWAPWENHPFSAVPTRVLRVQGLGGKEGSEKGGGDEEKQMATARSTAVAETSAGITLFVRKSAGMTSNLKAHGGLLTFLDGPYSSGSKSGILLCDRVLLIAGGIGITGALPWAYRHLNVKLVWSVKEEHASLVDAVDLTGVATKEVRIGRRFNMEDLLSEEEGAGWARVGVVVAGPGSLCDDARAAVVAVGKRGKTVFELEVDAFSW</sequence>
<evidence type="ECO:0000259" key="9">
    <source>
        <dbReference type="Pfam" id="PF01794"/>
    </source>
</evidence>
<dbReference type="CDD" id="cd06186">
    <property type="entry name" value="NOX_Duox_like_FAD_NADP"/>
    <property type="match status" value="1"/>
</dbReference>
<proteinExistence type="predicted"/>